<protein>
    <submittedName>
        <fullName evidence="1">Uncharacterized protein</fullName>
    </submittedName>
</protein>
<reference evidence="1" key="1">
    <citation type="submission" date="2023-05" db="EMBL/GenBank/DDBJ databases">
        <authorList>
            <consortium name="ELIXIR-Norway"/>
        </authorList>
    </citation>
    <scope>NUCLEOTIDE SEQUENCE</scope>
</reference>
<accession>A0AC59YWJ2</accession>
<reference evidence="1" key="2">
    <citation type="submission" date="2025-03" db="EMBL/GenBank/DDBJ databases">
        <authorList>
            <consortium name="ELIXIR-Norway"/>
            <consortium name="Elixir Norway"/>
        </authorList>
    </citation>
    <scope>NUCLEOTIDE SEQUENCE</scope>
</reference>
<name>A0AC59YWJ2_RANTA</name>
<sequence length="142" mass="15449">MSSGLTLWRIQLPVPLRPLGLGAKVLGVSACGKSAGSSGQTRSRCTDAEEPTEGEERRSREWRRWVLAVPWCRGRGSGSQSGQELAPRLGGDIVERCPQVAGLPTAPLEHLSWGWCPQSHPELARSPQSSCRRRGRPQSAKL</sequence>
<proteinExistence type="predicted"/>
<gene>
    <name evidence="1" type="ORF">MRATA1EN22A_LOCUS11072</name>
</gene>
<evidence type="ECO:0000313" key="2">
    <source>
        <dbReference type="Proteomes" id="UP001162501"/>
    </source>
</evidence>
<dbReference type="Proteomes" id="UP001162501">
    <property type="component" value="Chromosome 20"/>
</dbReference>
<organism evidence="1 2">
    <name type="scientific">Rangifer tarandus platyrhynchus</name>
    <name type="common">Svalbard reindeer</name>
    <dbReference type="NCBI Taxonomy" id="3082113"/>
    <lineage>
        <taxon>Eukaryota</taxon>
        <taxon>Metazoa</taxon>
        <taxon>Chordata</taxon>
        <taxon>Craniata</taxon>
        <taxon>Vertebrata</taxon>
        <taxon>Euteleostomi</taxon>
        <taxon>Mammalia</taxon>
        <taxon>Eutheria</taxon>
        <taxon>Laurasiatheria</taxon>
        <taxon>Artiodactyla</taxon>
        <taxon>Ruminantia</taxon>
        <taxon>Pecora</taxon>
        <taxon>Cervidae</taxon>
        <taxon>Odocoileinae</taxon>
        <taxon>Rangifer</taxon>
    </lineage>
</organism>
<evidence type="ECO:0000313" key="1">
    <source>
        <dbReference type="EMBL" id="CAN0035091.1"/>
    </source>
</evidence>
<dbReference type="EMBL" id="OX596104">
    <property type="protein sequence ID" value="CAN0035091.1"/>
    <property type="molecule type" value="Genomic_DNA"/>
</dbReference>